<organism evidence="1 2">
    <name type="scientific">Fodinibius sediminis</name>
    <dbReference type="NCBI Taxonomy" id="1214077"/>
    <lineage>
        <taxon>Bacteria</taxon>
        <taxon>Pseudomonadati</taxon>
        <taxon>Balneolota</taxon>
        <taxon>Balneolia</taxon>
        <taxon>Balneolales</taxon>
        <taxon>Balneolaceae</taxon>
        <taxon>Fodinibius</taxon>
    </lineage>
</organism>
<accession>A0A521ERK8</accession>
<gene>
    <name evidence="1" type="ORF">SAMN06265218_11854</name>
</gene>
<protein>
    <submittedName>
        <fullName evidence="1">Uncharacterized protein</fullName>
    </submittedName>
</protein>
<dbReference type="RefSeq" id="WP_142715708.1">
    <property type="nucleotide sequence ID" value="NZ_FXTH01000018.1"/>
</dbReference>
<evidence type="ECO:0000313" key="1">
    <source>
        <dbReference type="EMBL" id="SMO86532.1"/>
    </source>
</evidence>
<sequence length="100" mass="11219">MAHPIQEIVNARKSTVMDKLKKTIPGLDLKLVGCKSDMGLMSIKSASEVMLYVHLMQLSEEKTKIEIAPGFSNLKERDQSEVPEPTIAKVLKRLQVELEN</sequence>
<keyword evidence="2" id="KW-1185">Reference proteome</keyword>
<evidence type="ECO:0000313" key="2">
    <source>
        <dbReference type="Proteomes" id="UP000317593"/>
    </source>
</evidence>
<name>A0A521ERK8_9BACT</name>
<dbReference type="EMBL" id="FXTH01000018">
    <property type="protein sequence ID" value="SMO86532.1"/>
    <property type="molecule type" value="Genomic_DNA"/>
</dbReference>
<dbReference type="AlphaFoldDB" id="A0A521ERK8"/>
<reference evidence="1 2" key="1">
    <citation type="submission" date="2017-05" db="EMBL/GenBank/DDBJ databases">
        <authorList>
            <person name="Varghese N."/>
            <person name="Submissions S."/>
        </authorList>
    </citation>
    <scope>NUCLEOTIDE SEQUENCE [LARGE SCALE GENOMIC DNA]</scope>
    <source>
        <strain evidence="1 2">DSM 21194</strain>
    </source>
</reference>
<proteinExistence type="predicted"/>
<dbReference type="Proteomes" id="UP000317593">
    <property type="component" value="Unassembled WGS sequence"/>
</dbReference>